<accession>A0ABP0DZD1</accession>
<dbReference type="InterPro" id="IPR046464">
    <property type="entry name" value="SWI-SNF_Ssr4_C"/>
</dbReference>
<keyword evidence="6" id="KW-1185">Reference proteome</keyword>
<dbReference type="InterPro" id="IPR013859">
    <property type="entry name" value="Ssr4_N"/>
</dbReference>
<dbReference type="EMBL" id="CAWUOM010000111">
    <property type="protein sequence ID" value="CAK7272637.1"/>
    <property type="molecule type" value="Genomic_DNA"/>
</dbReference>
<evidence type="ECO:0000256" key="1">
    <source>
        <dbReference type="SAM" id="Coils"/>
    </source>
</evidence>
<feature type="coiled-coil region" evidence="1">
    <location>
        <begin position="368"/>
        <end position="395"/>
    </location>
</feature>
<sequence>MAADPSHNVHPDLLPHIHLISAYNYPLVPRFGISEVTEWLLSSPRIARDGAPFFWTFLDAPQNGSVILTWQPLQRMGTDFASDGYIWPRGETYYQHEIRDGLILEVFHQLLGYRPGEEYATHSRRRFRLMPPKVPNPNAPQVDPSLWLVHYGPVDEREPTPVKKIRLDARIRAMMDHRHSLQRAGQITRKEFMLSDRVNWPQIPLPRDARVPPGYATAGVPQQMAYPRTLVGGNMTPAPAAKRARHSSAASMAATGGMVPAPNMVQSMDAAIYDDEEDYARGDMFDLITPRDVSLDRYKQNHEWMEEVISSPYRIGQIGYADLGLGLKGELAPVTEGIFEGQAFDASMRVPKNPYVGRLDSGLADEFRKRVHEKIAATNAEIAEMKARHEKLVANLHTHSVIKKGEHDLRFAVEETGPEIWRVAGRLGGNASDDETDSSSKAADSTSWIHQRHHKTADEILQQVESSLGRKVVASDPVVRVQNGGYRELSPEAKPEPEPELEPEVEAPILVVPENTGLAAPANASQQPSPAGSQLSGILVGDADMDMGDTAAGMLDQMESVFSPASASASTPVNFSTPATLHAPAVPPSGLSHVATPVPVPTYGSSGKAPQAPLTASGAMRPAAVGGVPTANAAGQYGGHSTDDWVVVPPGGAASSAGGDASAAARSAPAAVALAAAAAPSGPLPLTVGAAGVVDSEFGSLADMASGDDSMASMEDGLDLNMDIDDSAFGDAFHGSVDN</sequence>
<reference evidence="5 6" key="1">
    <citation type="submission" date="2024-01" db="EMBL/GenBank/DDBJ databases">
        <authorList>
            <person name="Allen C."/>
            <person name="Tagirdzhanova G."/>
        </authorList>
    </citation>
    <scope>NUCLEOTIDE SEQUENCE [LARGE SCALE GENOMIC DNA]</scope>
    <source>
        <strain evidence="5 6">CBS 573.63</strain>
    </source>
</reference>
<protein>
    <recommendedName>
        <fullName evidence="7">DUF1750-domain-containing protein</fullName>
    </recommendedName>
</protein>
<evidence type="ECO:0000259" key="4">
    <source>
        <dbReference type="Pfam" id="PF20497"/>
    </source>
</evidence>
<dbReference type="Proteomes" id="UP001642501">
    <property type="component" value="Unassembled WGS sequence"/>
</dbReference>
<name>A0ABP0DZD1_9PEZI</name>
<evidence type="ECO:0008006" key="7">
    <source>
        <dbReference type="Google" id="ProtNLM"/>
    </source>
</evidence>
<comment type="caution">
    <text evidence="5">The sequence shown here is derived from an EMBL/GenBank/DDBJ whole genome shotgun (WGS) entry which is preliminary data.</text>
</comment>
<gene>
    <name evidence="5" type="ORF">SEPCBS57363_005230</name>
</gene>
<organism evidence="5 6">
    <name type="scientific">Sporothrix epigloea</name>
    <dbReference type="NCBI Taxonomy" id="1892477"/>
    <lineage>
        <taxon>Eukaryota</taxon>
        <taxon>Fungi</taxon>
        <taxon>Dikarya</taxon>
        <taxon>Ascomycota</taxon>
        <taxon>Pezizomycotina</taxon>
        <taxon>Sordariomycetes</taxon>
        <taxon>Sordariomycetidae</taxon>
        <taxon>Ophiostomatales</taxon>
        <taxon>Ophiostomataceae</taxon>
        <taxon>Sporothrix</taxon>
    </lineage>
</organism>
<proteinExistence type="predicted"/>
<dbReference type="Pfam" id="PF08549">
    <property type="entry name" value="SWI-SNF_Ssr4_N"/>
    <property type="match status" value="1"/>
</dbReference>
<feature type="region of interest" description="Disordered" evidence="2">
    <location>
        <begin position="426"/>
        <end position="450"/>
    </location>
</feature>
<evidence type="ECO:0000259" key="3">
    <source>
        <dbReference type="Pfam" id="PF08549"/>
    </source>
</evidence>
<keyword evidence="1" id="KW-0175">Coiled coil</keyword>
<dbReference type="Pfam" id="PF20497">
    <property type="entry name" value="SWI-SNF_Ssr4_C"/>
    <property type="match status" value="1"/>
</dbReference>
<evidence type="ECO:0000313" key="5">
    <source>
        <dbReference type="EMBL" id="CAK7272637.1"/>
    </source>
</evidence>
<evidence type="ECO:0000256" key="2">
    <source>
        <dbReference type="SAM" id="MobiDB-lite"/>
    </source>
</evidence>
<feature type="domain" description="SWI/SNF and RSC complexes subunit Ssr4 N-terminal" evidence="3">
    <location>
        <begin position="4"/>
        <end position="210"/>
    </location>
</feature>
<feature type="domain" description="SWI/SNF and RSC complexes subunit Ssr4 C-terminal" evidence="4">
    <location>
        <begin position="273"/>
        <end position="736"/>
    </location>
</feature>
<evidence type="ECO:0000313" key="6">
    <source>
        <dbReference type="Proteomes" id="UP001642501"/>
    </source>
</evidence>